<organism evidence="1">
    <name type="scientific">marine sediment metagenome</name>
    <dbReference type="NCBI Taxonomy" id="412755"/>
    <lineage>
        <taxon>unclassified sequences</taxon>
        <taxon>metagenomes</taxon>
        <taxon>ecological metagenomes</taxon>
    </lineage>
</organism>
<dbReference type="AlphaFoldDB" id="A0A0F9WEY3"/>
<accession>A0A0F9WEY3</accession>
<gene>
    <name evidence="1" type="ORF">LCGC14_0366850</name>
</gene>
<sequence>AVDLPVVVSMTFGSGPDGTATMMGNTPGDLAKVAADNGAAAVGARCPFPADGDDIGVRQVTPVLAVRVCLPSTFSGDPKGSPRLVEL</sequence>
<reference evidence="1" key="1">
    <citation type="journal article" date="2015" name="Nature">
        <title>Complex archaea that bridge the gap between prokaryotes and eukaryotes.</title>
        <authorList>
            <person name="Spang A."/>
            <person name="Saw J.H."/>
            <person name="Jorgensen S.L."/>
            <person name="Zaremba-Niedzwiedzka K."/>
            <person name="Martijn J."/>
            <person name="Lind A.E."/>
            <person name="van Eijk R."/>
            <person name="Schleper C."/>
            <person name="Guy L."/>
            <person name="Ettema T.J."/>
        </authorList>
    </citation>
    <scope>NUCLEOTIDE SEQUENCE</scope>
</reference>
<feature type="non-terminal residue" evidence="1">
    <location>
        <position position="1"/>
    </location>
</feature>
<dbReference type="Gene3D" id="3.20.20.330">
    <property type="entry name" value="Homocysteine-binding-like domain"/>
    <property type="match status" value="1"/>
</dbReference>
<evidence type="ECO:0000313" key="1">
    <source>
        <dbReference type="EMBL" id="KKN76818.1"/>
    </source>
</evidence>
<protein>
    <submittedName>
        <fullName evidence="1">Uncharacterized protein</fullName>
    </submittedName>
</protein>
<comment type="caution">
    <text evidence="1">The sequence shown here is derived from an EMBL/GenBank/DDBJ whole genome shotgun (WGS) entry which is preliminary data.</text>
</comment>
<dbReference type="SUPFAM" id="SSF82282">
    <property type="entry name" value="Homocysteine S-methyltransferase"/>
    <property type="match status" value="1"/>
</dbReference>
<dbReference type="InterPro" id="IPR036589">
    <property type="entry name" value="HCY_dom_sf"/>
</dbReference>
<name>A0A0F9WEY3_9ZZZZ</name>
<proteinExistence type="predicted"/>
<dbReference type="EMBL" id="LAZR01000289">
    <property type="protein sequence ID" value="KKN76818.1"/>
    <property type="molecule type" value="Genomic_DNA"/>
</dbReference>